<comment type="similarity">
    <text evidence="1">Belongs to the TRAFAC class TrmE-Era-EngA-EngB-Septin-like GTPase superfamily. AIG1/Toc34/Toc159-like paraseptin GTPase family. IAN subfamily.</text>
</comment>
<proteinExistence type="inferred from homology"/>
<evidence type="ECO:0000259" key="4">
    <source>
        <dbReference type="PROSITE" id="PS51720"/>
    </source>
</evidence>
<organism evidence="5 6">
    <name type="scientific">Neogobius melanostomus</name>
    <name type="common">round goby</name>
    <dbReference type="NCBI Taxonomy" id="47308"/>
    <lineage>
        <taxon>Eukaryota</taxon>
        <taxon>Metazoa</taxon>
        <taxon>Chordata</taxon>
        <taxon>Craniata</taxon>
        <taxon>Vertebrata</taxon>
        <taxon>Euteleostomi</taxon>
        <taxon>Actinopterygii</taxon>
        <taxon>Neopterygii</taxon>
        <taxon>Teleostei</taxon>
        <taxon>Neoteleostei</taxon>
        <taxon>Acanthomorphata</taxon>
        <taxon>Gobiaria</taxon>
        <taxon>Gobiiformes</taxon>
        <taxon>Gobioidei</taxon>
        <taxon>Gobiidae</taxon>
        <taxon>Benthophilinae</taxon>
        <taxon>Neogobiini</taxon>
        <taxon>Neogobius</taxon>
    </lineage>
</organism>
<evidence type="ECO:0000256" key="1">
    <source>
        <dbReference type="ARBA" id="ARBA00008535"/>
    </source>
</evidence>
<evidence type="ECO:0000256" key="2">
    <source>
        <dbReference type="ARBA" id="ARBA00022741"/>
    </source>
</evidence>
<dbReference type="GO" id="GO:0005525">
    <property type="term" value="F:GTP binding"/>
    <property type="evidence" value="ECO:0007669"/>
    <property type="project" value="UniProtKB-KW"/>
</dbReference>
<dbReference type="FunFam" id="3.40.50.300:FF:000366">
    <property type="entry name" value="GTPase, IMAP family member 2"/>
    <property type="match status" value="1"/>
</dbReference>
<evidence type="ECO:0000313" key="6">
    <source>
        <dbReference type="Proteomes" id="UP000694523"/>
    </source>
</evidence>
<keyword evidence="2" id="KW-0547">Nucleotide-binding</keyword>
<dbReference type="InterPro" id="IPR027417">
    <property type="entry name" value="P-loop_NTPase"/>
</dbReference>
<dbReference type="AlphaFoldDB" id="A0A8C6WH45"/>
<feature type="domain" description="AIG1-type G" evidence="4">
    <location>
        <begin position="2"/>
        <end position="210"/>
    </location>
</feature>
<protein>
    <recommendedName>
        <fullName evidence="4">AIG1-type G domain-containing protein</fullName>
    </recommendedName>
</protein>
<accession>A0A8C6WH45</accession>
<sequence>MADPRRVVLIGKSGSGKSSLANTILGGQPFKVNHSSESKSKFSEAQTRPVNGLTLTLIDTPGIFNADRTEDEVAGEVYSCFTQSAPGPHAFLFVLLVEKFTEQEQAIADQIRLHFGEDVFRYTTVVFTHGDQLQEGMEIMEFVDQSTGLKDLIQECGGRCHVIDNKYWKSGQDPYRSNSVQVGKIINSIQITVEENNGGFFTNEMLKHVELDIKFEQDRIVKSQALSSEESREQAKAKVLQKYITKKNYGVTQKNSCLLDFPLSL</sequence>
<dbReference type="PROSITE" id="PS51720">
    <property type="entry name" value="G_AIG1"/>
    <property type="match status" value="1"/>
</dbReference>
<dbReference type="Ensembl" id="ENSNMLT00000007432.1">
    <property type="protein sequence ID" value="ENSNMLP00000006508.1"/>
    <property type="gene ID" value="ENSNMLG00000004714.1"/>
</dbReference>
<dbReference type="SUPFAM" id="SSF52540">
    <property type="entry name" value="P-loop containing nucleoside triphosphate hydrolases"/>
    <property type="match status" value="1"/>
</dbReference>
<dbReference type="PANTHER" id="PTHR10903">
    <property type="entry name" value="GTPASE, IMAP FAMILY MEMBER-RELATED"/>
    <property type="match status" value="1"/>
</dbReference>
<name>A0A8C6WH45_9GOBI</name>
<dbReference type="Gene3D" id="3.40.50.300">
    <property type="entry name" value="P-loop containing nucleotide triphosphate hydrolases"/>
    <property type="match status" value="1"/>
</dbReference>
<reference evidence="5" key="2">
    <citation type="submission" date="2025-09" db="UniProtKB">
        <authorList>
            <consortium name="Ensembl"/>
        </authorList>
    </citation>
    <scope>IDENTIFICATION</scope>
</reference>
<keyword evidence="3" id="KW-0342">GTP-binding</keyword>
<dbReference type="Pfam" id="PF04548">
    <property type="entry name" value="AIG1"/>
    <property type="match status" value="1"/>
</dbReference>
<evidence type="ECO:0000313" key="5">
    <source>
        <dbReference type="Ensembl" id="ENSNMLP00000006508.1"/>
    </source>
</evidence>
<dbReference type="PANTHER" id="PTHR10903:SF62">
    <property type="entry name" value="GTPASE IMAP FAMILY MEMBER 4-LIKE-RELATED"/>
    <property type="match status" value="1"/>
</dbReference>
<keyword evidence="6" id="KW-1185">Reference proteome</keyword>
<dbReference type="InterPro" id="IPR045058">
    <property type="entry name" value="GIMA/IAN/Toc"/>
</dbReference>
<dbReference type="InterPro" id="IPR006703">
    <property type="entry name" value="G_AIG1"/>
</dbReference>
<dbReference type="Proteomes" id="UP000694523">
    <property type="component" value="Unplaced"/>
</dbReference>
<evidence type="ECO:0000256" key="3">
    <source>
        <dbReference type="ARBA" id="ARBA00023134"/>
    </source>
</evidence>
<reference evidence="5" key="1">
    <citation type="submission" date="2025-08" db="UniProtKB">
        <authorList>
            <consortium name="Ensembl"/>
        </authorList>
    </citation>
    <scope>IDENTIFICATION</scope>
</reference>